<keyword evidence="3" id="KW-0449">Lipoprotein</keyword>
<evidence type="ECO:0000259" key="2">
    <source>
        <dbReference type="Pfam" id="PF03886"/>
    </source>
</evidence>
<proteinExistence type="predicted"/>
<evidence type="ECO:0000313" key="3">
    <source>
        <dbReference type="EMBL" id="MCV2367463.1"/>
    </source>
</evidence>
<dbReference type="InterPro" id="IPR005586">
    <property type="entry name" value="ABC_trans_aux"/>
</dbReference>
<dbReference type="Gene3D" id="3.40.50.10610">
    <property type="entry name" value="ABC-type transport auxiliary lipoprotein component"/>
    <property type="match status" value="1"/>
</dbReference>
<dbReference type="RefSeq" id="WP_263570081.1">
    <property type="nucleotide sequence ID" value="NZ_JAJIRN010000002.1"/>
</dbReference>
<gene>
    <name evidence="3" type="ORF">LNV07_05085</name>
</gene>
<reference evidence="3 4" key="1">
    <citation type="submission" date="2021-11" db="EMBL/GenBank/DDBJ databases">
        <authorList>
            <person name="Liang Q."/>
            <person name="Mou H."/>
            <person name="Liu Z."/>
        </authorList>
    </citation>
    <scope>NUCLEOTIDE SEQUENCE [LARGE SCALE GENOMIC DNA]</scope>
    <source>
        <strain evidence="3 4">CHU3</strain>
    </source>
</reference>
<accession>A0ABT2YAY9</accession>
<feature type="signal peptide" evidence="1">
    <location>
        <begin position="1"/>
        <end position="22"/>
    </location>
</feature>
<sequence length="187" mass="19923">MLYAGAAALLLGACALGGKTTAAPAVFDLGPALAAERTQAPLVDLQLTEMSAPPWLATPGIAYRLVYLNEFQAQFYRDSRWLAPPAALLSERLRQKVAQGGRNAAGRTVALRLELVEFEQRFSSPTQSEVRVSLRARLGEGAGLTQVFELVKPSPSADAAGAVRAFSEASDQLLTQVLTWTALNGKP</sequence>
<dbReference type="EMBL" id="JAJIRN010000002">
    <property type="protein sequence ID" value="MCV2367463.1"/>
    <property type="molecule type" value="Genomic_DNA"/>
</dbReference>
<organism evidence="3 4">
    <name type="scientific">Roseateles oligotrophus</name>
    <dbReference type="NCBI Taxonomy" id="1769250"/>
    <lineage>
        <taxon>Bacteria</taxon>
        <taxon>Pseudomonadati</taxon>
        <taxon>Pseudomonadota</taxon>
        <taxon>Betaproteobacteria</taxon>
        <taxon>Burkholderiales</taxon>
        <taxon>Sphaerotilaceae</taxon>
        <taxon>Roseateles</taxon>
    </lineage>
</organism>
<name>A0ABT2YAY9_9BURK</name>
<protein>
    <submittedName>
        <fullName evidence="3">ABC-type transport auxiliary lipoprotein family protein</fullName>
    </submittedName>
</protein>
<feature type="chain" id="PRO_5046900915" evidence="1">
    <location>
        <begin position="23"/>
        <end position="187"/>
    </location>
</feature>
<keyword evidence="1" id="KW-0732">Signal</keyword>
<dbReference type="Pfam" id="PF03886">
    <property type="entry name" value="ABC_trans_aux"/>
    <property type="match status" value="1"/>
</dbReference>
<evidence type="ECO:0000313" key="4">
    <source>
        <dbReference type="Proteomes" id="UP001209701"/>
    </source>
</evidence>
<comment type="caution">
    <text evidence="3">The sequence shown here is derived from an EMBL/GenBank/DDBJ whole genome shotgun (WGS) entry which is preliminary data.</text>
</comment>
<dbReference type="SUPFAM" id="SSF159594">
    <property type="entry name" value="XCC0632-like"/>
    <property type="match status" value="1"/>
</dbReference>
<evidence type="ECO:0000256" key="1">
    <source>
        <dbReference type="SAM" id="SignalP"/>
    </source>
</evidence>
<dbReference type="Proteomes" id="UP001209701">
    <property type="component" value="Unassembled WGS sequence"/>
</dbReference>
<feature type="domain" description="ABC-type transport auxiliary lipoprotein component" evidence="2">
    <location>
        <begin position="35"/>
        <end position="177"/>
    </location>
</feature>
<keyword evidence="4" id="KW-1185">Reference proteome</keyword>